<dbReference type="GO" id="GO:0000963">
    <property type="term" value="P:mitochondrial RNA processing"/>
    <property type="evidence" value="ECO:0007669"/>
    <property type="project" value="TreeGrafter"/>
</dbReference>
<evidence type="ECO:0000313" key="2">
    <source>
        <dbReference type="Ensembl" id="ENSSPUP00000001667.1"/>
    </source>
</evidence>
<dbReference type="InterPro" id="IPR010622">
    <property type="entry name" value="FAST_Leu-rich"/>
</dbReference>
<evidence type="ECO:0000259" key="1">
    <source>
        <dbReference type="Pfam" id="PF06743"/>
    </source>
</evidence>
<dbReference type="GO" id="GO:0044528">
    <property type="term" value="P:regulation of mitochondrial mRNA stability"/>
    <property type="evidence" value="ECO:0007669"/>
    <property type="project" value="InterPro"/>
</dbReference>
<dbReference type="AlphaFoldDB" id="A0A8D0G749"/>
<sequence>MVISSSQKPWRGTLSNPVSPCILTVTKVMQYCSQNNILSKPIFDVVAESFVYNADNFTTSQTAEPIAPFGKLNYLPPNAPSLFRKLEKIINARYIQFHPHVLLDLLHSCILIGRYPINFLARMFHPYFLQKLQGPLTPSRVSSKLLSYTKTITGVLC</sequence>
<dbReference type="PANTHER" id="PTHR21228">
    <property type="entry name" value="FAST LEU-RICH DOMAIN-CONTAINING"/>
    <property type="match status" value="1"/>
</dbReference>
<dbReference type="Ensembl" id="ENSSPUT00000001762.1">
    <property type="protein sequence ID" value="ENSSPUP00000001667.1"/>
    <property type="gene ID" value="ENSSPUG00000001284.1"/>
</dbReference>
<accession>A0A8D0G749</accession>
<dbReference type="GO" id="GO:0035770">
    <property type="term" value="C:ribonucleoprotein granule"/>
    <property type="evidence" value="ECO:0007669"/>
    <property type="project" value="TreeGrafter"/>
</dbReference>
<gene>
    <name evidence="2" type="primary">FASTKD3</name>
</gene>
<dbReference type="Pfam" id="PF06743">
    <property type="entry name" value="FAST_1"/>
    <property type="match status" value="1"/>
</dbReference>
<proteinExistence type="predicted"/>
<organism evidence="2 3">
    <name type="scientific">Sphenodon punctatus</name>
    <name type="common">Tuatara</name>
    <name type="synonym">Hatteria punctata</name>
    <dbReference type="NCBI Taxonomy" id="8508"/>
    <lineage>
        <taxon>Eukaryota</taxon>
        <taxon>Metazoa</taxon>
        <taxon>Chordata</taxon>
        <taxon>Craniata</taxon>
        <taxon>Vertebrata</taxon>
        <taxon>Euteleostomi</taxon>
        <taxon>Lepidosauria</taxon>
        <taxon>Sphenodontia</taxon>
        <taxon>Sphenodontidae</taxon>
        <taxon>Sphenodon</taxon>
    </lineage>
</organism>
<feature type="domain" description="FAST kinase leucine-rich" evidence="1">
    <location>
        <begin position="66"/>
        <end position="133"/>
    </location>
</feature>
<name>A0A8D0G749_SPHPU</name>
<dbReference type="Proteomes" id="UP000694392">
    <property type="component" value="Unplaced"/>
</dbReference>
<dbReference type="GO" id="GO:0003723">
    <property type="term" value="F:RNA binding"/>
    <property type="evidence" value="ECO:0007669"/>
    <property type="project" value="TreeGrafter"/>
</dbReference>
<reference evidence="2" key="1">
    <citation type="submission" date="2025-08" db="UniProtKB">
        <authorList>
            <consortium name="Ensembl"/>
        </authorList>
    </citation>
    <scope>IDENTIFICATION</scope>
</reference>
<dbReference type="GeneTree" id="ENSGT01030000234607"/>
<keyword evidence="3" id="KW-1185">Reference proteome</keyword>
<dbReference type="PANTHER" id="PTHR21228:SF9">
    <property type="entry name" value="FAST KINASE DOMAIN-CONTAINING PROTEIN 3, MITOCHONDRIAL"/>
    <property type="match status" value="1"/>
</dbReference>
<protein>
    <submittedName>
        <fullName evidence="2">FAST kinase domains 3</fullName>
    </submittedName>
</protein>
<dbReference type="GO" id="GO:0005759">
    <property type="term" value="C:mitochondrial matrix"/>
    <property type="evidence" value="ECO:0007669"/>
    <property type="project" value="TreeGrafter"/>
</dbReference>
<dbReference type="InterPro" id="IPR050870">
    <property type="entry name" value="FAST_kinase"/>
</dbReference>
<evidence type="ECO:0000313" key="3">
    <source>
        <dbReference type="Proteomes" id="UP000694392"/>
    </source>
</evidence>
<reference evidence="2" key="2">
    <citation type="submission" date="2025-09" db="UniProtKB">
        <authorList>
            <consortium name="Ensembl"/>
        </authorList>
    </citation>
    <scope>IDENTIFICATION</scope>
</reference>